<dbReference type="Pfam" id="PF03472">
    <property type="entry name" value="Autoind_bind"/>
    <property type="match status" value="1"/>
</dbReference>
<evidence type="ECO:0000313" key="8">
    <source>
        <dbReference type="Proteomes" id="UP000555546"/>
    </source>
</evidence>
<name>A0A7W9B0C0_9HYPH</name>
<dbReference type="AlphaFoldDB" id="A0A7W9B0C0"/>
<dbReference type="PROSITE" id="PS50043">
    <property type="entry name" value="HTH_LUXR_2"/>
    <property type="match status" value="1"/>
</dbReference>
<dbReference type="Proteomes" id="UP000555546">
    <property type="component" value="Unassembled WGS sequence"/>
</dbReference>
<dbReference type="EMBL" id="JACIJG010000020">
    <property type="protein sequence ID" value="MBB5703910.1"/>
    <property type="molecule type" value="Genomic_DNA"/>
</dbReference>
<dbReference type="InterPro" id="IPR036693">
    <property type="entry name" value="TF_LuxR_autoind-bd_dom_sf"/>
</dbReference>
<dbReference type="SMART" id="SM00421">
    <property type="entry name" value="HTH_LUXR"/>
    <property type="match status" value="1"/>
</dbReference>
<evidence type="ECO:0000256" key="3">
    <source>
        <dbReference type="ARBA" id="ARBA00023015"/>
    </source>
</evidence>
<evidence type="ECO:0000256" key="4">
    <source>
        <dbReference type="ARBA" id="ARBA00023125"/>
    </source>
</evidence>
<dbReference type="InterPro" id="IPR000792">
    <property type="entry name" value="Tscrpt_reg_LuxR_C"/>
</dbReference>
<evidence type="ECO:0000313" key="7">
    <source>
        <dbReference type="EMBL" id="MBB5703910.1"/>
    </source>
</evidence>
<dbReference type="Pfam" id="PF00196">
    <property type="entry name" value="GerE"/>
    <property type="match status" value="1"/>
</dbReference>
<dbReference type="InterPro" id="IPR016032">
    <property type="entry name" value="Sig_transdc_resp-reg_C-effctor"/>
</dbReference>
<dbReference type="SUPFAM" id="SSF46894">
    <property type="entry name" value="C-terminal effector domain of the bipartite response regulators"/>
    <property type="match status" value="1"/>
</dbReference>
<evidence type="ECO:0000256" key="2">
    <source>
        <dbReference type="ARBA" id="ARBA00022654"/>
    </source>
</evidence>
<sequence>MSEEILRSLSQAVAGIYAATSKESLAKSLALGIESFGFNSFVLNVDVQDTFEAYTEPLFSAGPEMFRLEYDSHKLHELDTVHNGGTSAEKPFVWSHAVDDTSASKVGEMSYEKTIVKGLVVPLPSLKGGSSFINVATTFSDTGISEHTAHCISIIACTAITKASELGITTASKFPNPLADAGLSARQNQILQWAAKGKSNTDIATITGLSKRAVEWHMREILRKLNVASRSQAAVLFNELGQVDNAG</sequence>
<dbReference type="SUPFAM" id="SSF75516">
    <property type="entry name" value="Pheromone-binding domain of LuxR-like quorum-sensing transcription factors"/>
    <property type="match status" value="1"/>
</dbReference>
<accession>A0A7W9B0C0</accession>
<gene>
    <name evidence="7" type="ORF">FHS76_003825</name>
</gene>
<dbReference type="PANTHER" id="PTHR44688:SF16">
    <property type="entry name" value="DNA-BINDING TRANSCRIPTIONAL ACTIVATOR DEVR_DOSR"/>
    <property type="match status" value="1"/>
</dbReference>
<dbReference type="InterPro" id="IPR005143">
    <property type="entry name" value="TF_LuxR_autoind-bd_dom"/>
</dbReference>
<dbReference type="InterPro" id="IPR036388">
    <property type="entry name" value="WH-like_DNA-bd_sf"/>
</dbReference>
<evidence type="ECO:0000259" key="6">
    <source>
        <dbReference type="PROSITE" id="PS50043"/>
    </source>
</evidence>
<protein>
    <recommendedName>
        <fullName evidence="1">HTH-type quorum sensing-dependent transcriptional regulator VjbR</fullName>
    </recommendedName>
</protein>
<dbReference type="GO" id="GO:0003677">
    <property type="term" value="F:DNA binding"/>
    <property type="evidence" value="ECO:0007669"/>
    <property type="project" value="UniProtKB-KW"/>
</dbReference>
<reference evidence="7 8" key="1">
    <citation type="submission" date="2020-08" db="EMBL/GenBank/DDBJ databases">
        <title>Genomic Encyclopedia of Type Strains, Phase IV (KMG-IV): sequencing the most valuable type-strain genomes for metagenomic binning, comparative biology and taxonomic classification.</title>
        <authorList>
            <person name="Goeker M."/>
        </authorList>
    </citation>
    <scope>NUCLEOTIDE SEQUENCE [LARGE SCALE GENOMIC DNA]</scope>
    <source>
        <strain evidence="7 8">DSM 26944</strain>
    </source>
</reference>
<feature type="domain" description="HTH luxR-type" evidence="6">
    <location>
        <begin position="176"/>
        <end position="241"/>
    </location>
</feature>
<keyword evidence="8" id="KW-1185">Reference proteome</keyword>
<dbReference type="GO" id="GO:0009372">
    <property type="term" value="P:quorum sensing"/>
    <property type="evidence" value="ECO:0007669"/>
    <property type="project" value="UniProtKB-KW"/>
</dbReference>
<dbReference type="PANTHER" id="PTHR44688">
    <property type="entry name" value="DNA-BINDING TRANSCRIPTIONAL ACTIVATOR DEVR_DOSR"/>
    <property type="match status" value="1"/>
</dbReference>
<keyword evidence="2" id="KW-0673">Quorum sensing</keyword>
<dbReference type="CDD" id="cd06170">
    <property type="entry name" value="LuxR_C_like"/>
    <property type="match status" value="1"/>
</dbReference>
<evidence type="ECO:0000256" key="5">
    <source>
        <dbReference type="ARBA" id="ARBA00023163"/>
    </source>
</evidence>
<organism evidence="7 8">
    <name type="scientific">Brucella daejeonensis</name>
    <dbReference type="NCBI Taxonomy" id="659015"/>
    <lineage>
        <taxon>Bacteria</taxon>
        <taxon>Pseudomonadati</taxon>
        <taxon>Pseudomonadota</taxon>
        <taxon>Alphaproteobacteria</taxon>
        <taxon>Hyphomicrobiales</taxon>
        <taxon>Brucellaceae</taxon>
        <taxon>Brucella/Ochrobactrum group</taxon>
        <taxon>Brucella</taxon>
    </lineage>
</organism>
<proteinExistence type="predicted"/>
<dbReference type="PRINTS" id="PR00038">
    <property type="entry name" value="HTHLUXR"/>
</dbReference>
<dbReference type="Gene3D" id="3.30.450.80">
    <property type="entry name" value="Transcription factor LuxR-like, autoinducer-binding domain"/>
    <property type="match status" value="1"/>
</dbReference>
<dbReference type="GO" id="GO:0006355">
    <property type="term" value="P:regulation of DNA-templated transcription"/>
    <property type="evidence" value="ECO:0007669"/>
    <property type="project" value="InterPro"/>
</dbReference>
<keyword evidence="5" id="KW-0804">Transcription</keyword>
<dbReference type="RefSeq" id="WP_183656479.1">
    <property type="nucleotide sequence ID" value="NZ_JACIJG010000020.1"/>
</dbReference>
<evidence type="ECO:0000256" key="1">
    <source>
        <dbReference type="ARBA" id="ARBA00015288"/>
    </source>
</evidence>
<dbReference type="Gene3D" id="1.10.10.10">
    <property type="entry name" value="Winged helix-like DNA-binding domain superfamily/Winged helix DNA-binding domain"/>
    <property type="match status" value="1"/>
</dbReference>
<keyword evidence="3" id="KW-0805">Transcription regulation</keyword>
<keyword evidence="4" id="KW-0238">DNA-binding</keyword>
<comment type="caution">
    <text evidence="7">The sequence shown here is derived from an EMBL/GenBank/DDBJ whole genome shotgun (WGS) entry which is preliminary data.</text>
</comment>